<gene>
    <name evidence="1" type="ORF">LSS_11068</name>
</gene>
<evidence type="ECO:0000313" key="1">
    <source>
        <dbReference type="EMBL" id="EKT86793.1"/>
    </source>
</evidence>
<reference evidence="1 2" key="2">
    <citation type="journal article" date="2014" name="Emerg. Microbes Infect.">
        <title>Potential impact on kidney infection: a whole-genome analysis of Leptospira santarosai serovar Shermani.</title>
        <authorList>
            <person name="Chou L.F."/>
            <person name="Chen T.W."/>
            <person name="Ko Y.C."/>
            <person name="Pan M.J."/>
            <person name="Tian Y.C."/>
            <person name="Chiu C.H."/>
            <person name="Tang P."/>
            <person name="Hung C.C."/>
            <person name="Yang C.W."/>
        </authorList>
    </citation>
    <scope>NUCLEOTIDE SEQUENCE</scope>
    <source>
        <strain evidence="1 2">LT 821</strain>
    </source>
</reference>
<dbReference type="EMBL" id="CP006694">
    <property type="protein sequence ID" value="EKT86793.1"/>
    <property type="molecule type" value="Genomic_DNA"/>
</dbReference>
<name>K8XZC6_9LEPT</name>
<reference evidence="1 2" key="1">
    <citation type="journal article" date="2012" name="Gene">
        <title>Sequence of Leptospira santarosai serovar Shermani genome and prediction of virulence-associated genes.</title>
        <authorList>
            <person name="Chou L.F."/>
            <person name="Chen Y.T."/>
            <person name="Lu C.W."/>
            <person name="Ko Y.C."/>
            <person name="Tang C.Y."/>
            <person name="Pan M.J."/>
            <person name="Tian Y.C."/>
            <person name="Chiu C.H."/>
            <person name="Hung C.C."/>
            <person name="Yang C.W."/>
        </authorList>
    </citation>
    <scope>NUCLEOTIDE SEQUENCE [LARGE SCALE GENOMIC DNA]</scope>
    <source>
        <strain evidence="1">LT 821</strain>
    </source>
</reference>
<evidence type="ECO:0000313" key="2">
    <source>
        <dbReference type="Proteomes" id="UP000035800"/>
    </source>
</evidence>
<accession>K8XZC6</accession>
<dbReference type="KEGG" id="lst:LSS_11068"/>
<proteinExistence type="predicted"/>
<dbReference type="PATRIC" id="fig|758847.3.peg.2322"/>
<dbReference type="AlphaFoldDB" id="K8XZC6"/>
<organism evidence="1 2">
    <name type="scientific">Leptospira santarosai serovar Shermani str. LT 821</name>
    <dbReference type="NCBI Taxonomy" id="758847"/>
    <lineage>
        <taxon>Bacteria</taxon>
        <taxon>Pseudomonadati</taxon>
        <taxon>Spirochaetota</taxon>
        <taxon>Spirochaetia</taxon>
        <taxon>Leptospirales</taxon>
        <taxon>Leptospiraceae</taxon>
        <taxon>Leptospira</taxon>
    </lineage>
</organism>
<dbReference type="Proteomes" id="UP000035800">
    <property type="component" value="Chromosome I"/>
</dbReference>
<protein>
    <submittedName>
        <fullName evidence="1">Uncharacterized protein</fullName>
    </submittedName>
</protein>
<sequence>MQLPVVVFACAIRKQGKRPNLLEFFVRIKPVPILKFSLGRASAGILI</sequence>
<dbReference type="STRING" id="758847.LSS_11068"/>